<gene>
    <name evidence="8" type="ORF">B2A_12820</name>
</gene>
<evidence type="ECO:0000256" key="2">
    <source>
        <dbReference type="ARBA" id="ARBA00023015"/>
    </source>
</evidence>
<evidence type="ECO:0000256" key="1">
    <source>
        <dbReference type="ARBA" id="ARBA00010641"/>
    </source>
</evidence>
<dbReference type="InterPro" id="IPR039425">
    <property type="entry name" value="RNA_pol_sigma-70-like"/>
</dbReference>
<dbReference type="InterPro" id="IPR013324">
    <property type="entry name" value="RNA_pol_sigma_r3/r4-like"/>
</dbReference>
<accession>T0ZW31</accession>
<dbReference type="Pfam" id="PF08281">
    <property type="entry name" value="Sigma70_r4_2"/>
    <property type="match status" value="1"/>
</dbReference>
<comment type="caution">
    <text evidence="8">The sequence shown here is derived from an EMBL/GenBank/DDBJ whole genome shotgun (WGS) entry which is preliminary data.</text>
</comment>
<feature type="domain" description="RNA polymerase sigma factor 70 region 4 type 2" evidence="7">
    <location>
        <begin position="134"/>
        <end position="186"/>
    </location>
</feature>
<name>T0ZW31_9ZZZZ</name>
<evidence type="ECO:0000256" key="4">
    <source>
        <dbReference type="ARBA" id="ARBA00023125"/>
    </source>
</evidence>
<keyword evidence="3" id="KW-0731">Sigma factor</keyword>
<proteinExistence type="inferred from homology"/>
<dbReference type="InterPro" id="IPR013249">
    <property type="entry name" value="RNA_pol_sigma70_r4_t2"/>
</dbReference>
<dbReference type="Gene3D" id="1.10.1740.10">
    <property type="match status" value="1"/>
</dbReference>
<dbReference type="SUPFAM" id="SSF88659">
    <property type="entry name" value="Sigma3 and sigma4 domains of RNA polymerase sigma factors"/>
    <property type="match status" value="1"/>
</dbReference>
<comment type="similarity">
    <text evidence="1">Belongs to the sigma-70 factor family. ECF subfamily.</text>
</comment>
<dbReference type="PROSITE" id="PS01063">
    <property type="entry name" value="SIGMA70_ECF"/>
    <property type="match status" value="1"/>
</dbReference>
<dbReference type="Gene3D" id="1.10.10.10">
    <property type="entry name" value="Winged helix-like DNA-binding domain superfamily/Winged helix DNA-binding domain"/>
    <property type="match status" value="1"/>
</dbReference>
<dbReference type="AlphaFoldDB" id="T0ZW31"/>
<dbReference type="PANTHER" id="PTHR43133:SF46">
    <property type="entry name" value="RNA POLYMERASE SIGMA-70 FACTOR ECF SUBFAMILY"/>
    <property type="match status" value="1"/>
</dbReference>
<dbReference type="Pfam" id="PF04542">
    <property type="entry name" value="Sigma70_r2"/>
    <property type="match status" value="1"/>
</dbReference>
<dbReference type="InterPro" id="IPR000838">
    <property type="entry name" value="RNA_pol_sigma70_ECF_CS"/>
</dbReference>
<evidence type="ECO:0000259" key="7">
    <source>
        <dbReference type="Pfam" id="PF08281"/>
    </source>
</evidence>
<feature type="domain" description="RNA polymerase sigma-70 region 2" evidence="6">
    <location>
        <begin position="40"/>
        <end position="107"/>
    </location>
</feature>
<dbReference type="NCBIfam" id="TIGR02937">
    <property type="entry name" value="sigma70-ECF"/>
    <property type="match status" value="1"/>
</dbReference>
<dbReference type="InterPro" id="IPR036388">
    <property type="entry name" value="WH-like_DNA-bd_sf"/>
</dbReference>
<dbReference type="PANTHER" id="PTHR43133">
    <property type="entry name" value="RNA POLYMERASE ECF-TYPE SIGMA FACTO"/>
    <property type="match status" value="1"/>
</dbReference>
<reference evidence="8" key="1">
    <citation type="submission" date="2013-08" db="EMBL/GenBank/DDBJ databases">
        <authorList>
            <person name="Mendez C."/>
            <person name="Richter M."/>
            <person name="Ferrer M."/>
            <person name="Sanchez J."/>
        </authorList>
    </citation>
    <scope>NUCLEOTIDE SEQUENCE</scope>
</reference>
<dbReference type="GO" id="GO:0006352">
    <property type="term" value="P:DNA-templated transcription initiation"/>
    <property type="evidence" value="ECO:0007669"/>
    <property type="project" value="InterPro"/>
</dbReference>
<dbReference type="InterPro" id="IPR014284">
    <property type="entry name" value="RNA_pol_sigma-70_dom"/>
</dbReference>
<dbReference type="CDD" id="cd06171">
    <property type="entry name" value="Sigma70_r4"/>
    <property type="match status" value="1"/>
</dbReference>
<evidence type="ECO:0000313" key="8">
    <source>
        <dbReference type="EMBL" id="EQD34090.1"/>
    </source>
</evidence>
<reference evidence="8" key="2">
    <citation type="journal article" date="2014" name="ISME J.">
        <title>Microbial stratification in low pH oxic and suboxic macroscopic growths along an acid mine drainage.</title>
        <authorList>
            <person name="Mendez-Garcia C."/>
            <person name="Mesa V."/>
            <person name="Sprenger R.R."/>
            <person name="Richter M."/>
            <person name="Diez M.S."/>
            <person name="Solano J."/>
            <person name="Bargiela R."/>
            <person name="Golyshina O.V."/>
            <person name="Manteca A."/>
            <person name="Ramos J.L."/>
            <person name="Gallego J.R."/>
            <person name="Llorente I."/>
            <person name="Martins Dos Santos V.A."/>
            <person name="Jensen O.N."/>
            <person name="Pelaez A.I."/>
            <person name="Sanchez J."/>
            <person name="Ferrer M."/>
        </authorList>
    </citation>
    <scope>NUCLEOTIDE SEQUENCE</scope>
</reference>
<keyword evidence="2" id="KW-0805">Transcription regulation</keyword>
<dbReference type="GO" id="GO:0016987">
    <property type="term" value="F:sigma factor activity"/>
    <property type="evidence" value="ECO:0007669"/>
    <property type="project" value="UniProtKB-KW"/>
</dbReference>
<dbReference type="EMBL" id="AUZZ01009244">
    <property type="protein sequence ID" value="EQD34090.1"/>
    <property type="molecule type" value="Genomic_DNA"/>
</dbReference>
<evidence type="ECO:0000256" key="5">
    <source>
        <dbReference type="ARBA" id="ARBA00023163"/>
    </source>
</evidence>
<keyword evidence="5" id="KW-0804">Transcription</keyword>
<organism evidence="8">
    <name type="scientific">mine drainage metagenome</name>
    <dbReference type="NCBI Taxonomy" id="410659"/>
    <lineage>
        <taxon>unclassified sequences</taxon>
        <taxon>metagenomes</taxon>
        <taxon>ecological metagenomes</taxon>
    </lineage>
</organism>
<dbReference type="SUPFAM" id="SSF88946">
    <property type="entry name" value="Sigma2 domain of RNA polymerase sigma factors"/>
    <property type="match status" value="1"/>
</dbReference>
<protein>
    <submittedName>
        <fullName evidence="8">RNA polymerase, sigma-24 subunit, ECF subfamily</fullName>
    </submittedName>
</protein>
<dbReference type="InterPro" id="IPR007627">
    <property type="entry name" value="RNA_pol_sigma70_r2"/>
</dbReference>
<keyword evidence="4" id="KW-0238">DNA-binding</keyword>
<evidence type="ECO:0000259" key="6">
    <source>
        <dbReference type="Pfam" id="PF04542"/>
    </source>
</evidence>
<dbReference type="InterPro" id="IPR013325">
    <property type="entry name" value="RNA_pol_sigma_r2"/>
</dbReference>
<dbReference type="GO" id="GO:0003677">
    <property type="term" value="F:DNA binding"/>
    <property type="evidence" value="ECO:0007669"/>
    <property type="project" value="UniProtKB-KW"/>
</dbReference>
<evidence type="ECO:0000256" key="3">
    <source>
        <dbReference type="ARBA" id="ARBA00023082"/>
    </source>
</evidence>
<sequence length="194" mass="20897">MMDGTRHGLCPAMPLPLPEDADAALVAAAARGAVVAFEALYRRHSPRVLGVLLRLTGYDHARAEDLTQDAFLQAWRALPGFRGDSAFGTWLYRIAVNSALASVRAAGSRIETCADEDLAETTAAQAAFCPLERGELERAVAGLPPRARSVLVLHDIEGWTHAEIALALDLAPGSCKAHLHRARALLRARMEDRA</sequence>